<keyword evidence="4" id="KW-1185">Reference proteome</keyword>
<dbReference type="InterPro" id="IPR032708">
    <property type="entry name" value="McjB_C"/>
</dbReference>
<dbReference type="RefSeq" id="WP_196201997.1">
    <property type="nucleotide sequence ID" value="NZ_JADPUN010000156.1"/>
</dbReference>
<feature type="domain" description="Microcin J25-processing protein McjB C-terminal" evidence="2">
    <location>
        <begin position="409"/>
        <end position="490"/>
    </location>
</feature>
<sequence length="520" mass="57043">MRTSARGNGGPPARSGGRPPPPTATAVRCLALDALAVSTWTALRDRGIASVVLKGPGLARRLRTERLRRYADVDLLVSPSTFDAAQELLRELGHLPILPDARADDWAHWHERPWRTSGAVPLTIDLHRGFAGVTDPEAFWTTVSSTAERIDLAGGTVAVPDETRTALLVALHAGNPGRSAKPSEDLARALDVLPPGAWRAAAEVARRIGATSTFSVGLRRADQGAALAVELGLPHRTTPVRWIAAHRGSSTAYSLGRLAEQPTLRARLRYFALRLVPSPAVMRYAHPLARRGRSGLLLAYLVRAARLAWRTPAGLREWAVAARLARRSDPVTAPDPLVDVPPPRGRRPLIRATRRRLPTLARRLPTLARRLPTLARRLPTLARGLPALLRVVRRHGQDGLRVTLWTGRAWYRVRRQLIRGGMGAVRPPAPPRTSTRDRRLVLGVLNRLGANCLERSFVLQRWYAGHRTSRTLVIGVSAPSAGFRAHAWLDGDPDPHRYGLVEVLHRPPPPEWLDGPGQET</sequence>
<gene>
    <name evidence="3" type="ORF">I0C86_15840</name>
</gene>
<dbReference type="EMBL" id="JADPUN010000156">
    <property type="protein sequence ID" value="MBF9130419.1"/>
    <property type="molecule type" value="Genomic_DNA"/>
</dbReference>
<evidence type="ECO:0000259" key="2">
    <source>
        <dbReference type="Pfam" id="PF13471"/>
    </source>
</evidence>
<accession>A0ABS0GWW2</accession>
<dbReference type="Pfam" id="PF14907">
    <property type="entry name" value="NTP_transf_5"/>
    <property type="match status" value="1"/>
</dbReference>
<proteinExistence type="predicted"/>
<evidence type="ECO:0000313" key="4">
    <source>
        <dbReference type="Proteomes" id="UP000638560"/>
    </source>
</evidence>
<dbReference type="Proteomes" id="UP000638560">
    <property type="component" value="Unassembled WGS sequence"/>
</dbReference>
<comment type="caution">
    <text evidence="3">The sequence shown here is derived from an EMBL/GenBank/DDBJ whole genome shotgun (WGS) entry which is preliminary data.</text>
</comment>
<dbReference type="Pfam" id="PF13471">
    <property type="entry name" value="Transglut_core3"/>
    <property type="match status" value="1"/>
</dbReference>
<organism evidence="3 4">
    <name type="scientific">Plantactinospora alkalitolerans</name>
    <dbReference type="NCBI Taxonomy" id="2789879"/>
    <lineage>
        <taxon>Bacteria</taxon>
        <taxon>Bacillati</taxon>
        <taxon>Actinomycetota</taxon>
        <taxon>Actinomycetes</taxon>
        <taxon>Micromonosporales</taxon>
        <taxon>Micromonosporaceae</taxon>
        <taxon>Plantactinospora</taxon>
    </lineage>
</organism>
<reference evidence="3 4" key="1">
    <citation type="submission" date="2020-11" db="EMBL/GenBank/DDBJ databases">
        <title>A novel isolate from a Black sea contaminated sediment with potential to produce alkanes: Plantactinospora alkalitolerans sp. nov.</title>
        <authorList>
            <person name="Carro L."/>
            <person name="Veyisoglu A."/>
            <person name="Guven K."/>
            <person name="Schumann P."/>
            <person name="Klenk H.-P."/>
            <person name="Sahin N."/>
        </authorList>
    </citation>
    <scope>NUCLEOTIDE SEQUENCE [LARGE SCALE GENOMIC DNA]</scope>
    <source>
        <strain evidence="3 4">S1510</strain>
    </source>
</reference>
<dbReference type="InterPro" id="IPR039498">
    <property type="entry name" value="NTP_transf_5"/>
</dbReference>
<feature type="region of interest" description="Disordered" evidence="1">
    <location>
        <begin position="1"/>
        <end position="23"/>
    </location>
</feature>
<name>A0ABS0GWW2_9ACTN</name>
<protein>
    <submittedName>
        <fullName evidence="3">Nucleotidyltransferase family protein</fullName>
    </submittedName>
</protein>
<evidence type="ECO:0000313" key="3">
    <source>
        <dbReference type="EMBL" id="MBF9130419.1"/>
    </source>
</evidence>
<evidence type="ECO:0000256" key="1">
    <source>
        <dbReference type="SAM" id="MobiDB-lite"/>
    </source>
</evidence>